<dbReference type="AlphaFoldDB" id="A0A194AH31"/>
<evidence type="ECO:0000256" key="2">
    <source>
        <dbReference type="ARBA" id="ARBA00012782"/>
    </source>
</evidence>
<dbReference type="SUPFAM" id="SSF51338">
    <property type="entry name" value="Composite domain of metallo-dependent hydrolases"/>
    <property type="match status" value="1"/>
</dbReference>
<dbReference type="EMBL" id="BDFE01000015">
    <property type="protein sequence ID" value="GAU08520.1"/>
    <property type="molecule type" value="Genomic_DNA"/>
</dbReference>
<organism evidence="9 10">
    <name type="scientific">Desulfoplanes formicivorans</name>
    <dbReference type="NCBI Taxonomy" id="1592317"/>
    <lineage>
        <taxon>Bacteria</taxon>
        <taxon>Pseudomonadati</taxon>
        <taxon>Thermodesulfobacteriota</taxon>
        <taxon>Desulfovibrionia</taxon>
        <taxon>Desulfovibrionales</taxon>
        <taxon>Desulfoplanaceae</taxon>
        <taxon>Desulfoplanes</taxon>
    </lineage>
</organism>
<evidence type="ECO:0000313" key="9">
    <source>
        <dbReference type="EMBL" id="GAU08520.1"/>
    </source>
</evidence>
<dbReference type="PANTHER" id="PTHR11113:SF2">
    <property type="entry name" value="ADENINE DEAMINASE"/>
    <property type="match status" value="1"/>
</dbReference>
<dbReference type="InterPro" id="IPR032466">
    <property type="entry name" value="Metal_Hydrolase"/>
</dbReference>
<sequence length="579" mass="62156">MSNRETLARRIDMAAGRTPVDTLITNCKVVDVFSQTIFERPVAIGDGKIVGFGEYEAGKIIDVAGGYVMPGLIDGHVHIESSLVSPAQFARCVLPYGTTTIIADPHEIANVCGLEGIRYMLDAARDLPLNVRIMLPSCVPATPFEHAGATLDAKELATLIDHEGVHGLAEVMNFPAVVNSDPAMLDKICMASSRGRGVDGHSPGLSGRDLIAYAASGIKTDHECSTVEEMHERIRLGMYVLIREGSATKDLRALVKGLTNANYHRCVFCTDDREPADILANGHLNKSLRIAVEEGVDALQAITIGTLNAATCFGLKGKGGIAPGYDADIMVVRDLVDFEVSHVFTRGEHIAQDGTLLVEPRELERQSVRSSVHIPPLSLEDFKLKVSGSKVRTIHVIPGTILTESVVRNVVLDEEGCFNAQDNAGLAKIAVIERHKAIGNIGLGIFENYHIQNGAVATTVAHDSHNIVVAGDNDADMLVAVNDLKEMGGGITLVREGKVLGHLPLPIAGLMSDQPAQKVAQQMKELLDLAQTLHINPALQPFMTLSFMSLPVIPALKLTDCGLFDVTTFSFVPVAADRD</sequence>
<comment type="catalytic activity">
    <reaction evidence="5 6">
        <text>adenine + H2O + H(+) = hypoxanthine + NH4(+)</text>
        <dbReference type="Rhea" id="RHEA:23688"/>
        <dbReference type="ChEBI" id="CHEBI:15377"/>
        <dbReference type="ChEBI" id="CHEBI:15378"/>
        <dbReference type="ChEBI" id="CHEBI:16708"/>
        <dbReference type="ChEBI" id="CHEBI:17368"/>
        <dbReference type="ChEBI" id="CHEBI:28938"/>
        <dbReference type="EC" id="3.5.4.2"/>
    </reaction>
</comment>
<evidence type="ECO:0000256" key="1">
    <source>
        <dbReference type="ARBA" id="ARBA00006773"/>
    </source>
</evidence>
<reference evidence="10" key="1">
    <citation type="submission" date="2016-06" db="EMBL/GenBank/DDBJ databases">
        <title>Draft genome sequence of Desulfoplanes formicivorans strain Pf12B.</title>
        <authorList>
            <person name="Watanabe M."/>
            <person name="Kojima H."/>
            <person name="Fukui M."/>
        </authorList>
    </citation>
    <scope>NUCLEOTIDE SEQUENCE [LARGE SCALE GENOMIC DNA]</scope>
    <source>
        <strain evidence="10">Pf12B</strain>
    </source>
</reference>
<dbReference type="Gene3D" id="3.20.20.140">
    <property type="entry name" value="Metal-dependent hydrolases"/>
    <property type="match status" value="1"/>
</dbReference>
<dbReference type="GO" id="GO:0000034">
    <property type="term" value="F:adenine deaminase activity"/>
    <property type="evidence" value="ECO:0007669"/>
    <property type="project" value="UniProtKB-UniRule"/>
</dbReference>
<keyword evidence="3 6" id="KW-0378">Hydrolase</keyword>
<accession>A0A194AH31</accession>
<dbReference type="Proteomes" id="UP000095200">
    <property type="component" value="Unassembled WGS sequence"/>
</dbReference>
<comment type="similarity">
    <text evidence="1 6">Belongs to the metallo-dependent hydrolases superfamily. Adenine deaminase family.</text>
</comment>
<feature type="domain" description="Adenine deaminase C-terminal" evidence="8">
    <location>
        <begin position="401"/>
        <end position="569"/>
    </location>
</feature>
<dbReference type="GO" id="GO:0006146">
    <property type="term" value="P:adenine catabolic process"/>
    <property type="evidence" value="ECO:0007669"/>
    <property type="project" value="InterPro"/>
</dbReference>
<keyword evidence="4 6" id="KW-0464">Manganese</keyword>
<dbReference type="Pfam" id="PF13382">
    <property type="entry name" value="Adenine_deam_C"/>
    <property type="match status" value="1"/>
</dbReference>
<evidence type="ECO:0000259" key="7">
    <source>
        <dbReference type="Pfam" id="PF01979"/>
    </source>
</evidence>
<proteinExistence type="inferred from homology"/>
<keyword evidence="10" id="KW-1185">Reference proteome</keyword>
<dbReference type="OrthoDB" id="9775607at2"/>
<dbReference type="STRING" id="1592317.DPF_1230"/>
<dbReference type="Pfam" id="PF01979">
    <property type="entry name" value="Amidohydro_1"/>
    <property type="match status" value="1"/>
</dbReference>
<dbReference type="NCBIfam" id="TIGR01178">
    <property type="entry name" value="ade"/>
    <property type="match status" value="1"/>
</dbReference>
<dbReference type="InterPro" id="IPR011059">
    <property type="entry name" value="Metal-dep_hydrolase_composite"/>
</dbReference>
<evidence type="ECO:0000256" key="4">
    <source>
        <dbReference type="ARBA" id="ARBA00023211"/>
    </source>
</evidence>
<feature type="domain" description="Amidohydrolase-related" evidence="7">
    <location>
        <begin position="67"/>
        <end position="348"/>
    </location>
</feature>
<dbReference type="PANTHER" id="PTHR11113">
    <property type="entry name" value="N-ACETYLGLUCOSAMINE-6-PHOSPHATE DEACETYLASE"/>
    <property type="match status" value="1"/>
</dbReference>
<protein>
    <recommendedName>
        <fullName evidence="2 6">Adenine deaminase</fullName>
        <shortName evidence="6">Adenase</shortName>
        <shortName evidence="6">Adenine aminase</shortName>
        <ecNumber evidence="2 6">3.5.4.2</ecNumber>
    </recommendedName>
</protein>
<evidence type="ECO:0000256" key="3">
    <source>
        <dbReference type="ARBA" id="ARBA00022801"/>
    </source>
</evidence>
<comment type="caution">
    <text evidence="9">The sequence shown here is derived from an EMBL/GenBank/DDBJ whole genome shotgun (WGS) entry which is preliminary data.</text>
</comment>
<dbReference type="SUPFAM" id="SSF51556">
    <property type="entry name" value="Metallo-dependent hydrolases"/>
    <property type="match status" value="1"/>
</dbReference>
<dbReference type="Gene3D" id="2.30.40.10">
    <property type="entry name" value="Urease, subunit C, domain 1"/>
    <property type="match status" value="1"/>
</dbReference>
<dbReference type="InterPro" id="IPR026912">
    <property type="entry name" value="Adenine_deam_C"/>
</dbReference>
<comment type="cofactor">
    <cofactor evidence="6">
        <name>Mn(2+)</name>
        <dbReference type="ChEBI" id="CHEBI:29035"/>
    </cofactor>
</comment>
<dbReference type="CDD" id="cd01295">
    <property type="entry name" value="AdeC"/>
    <property type="match status" value="1"/>
</dbReference>
<evidence type="ECO:0000259" key="8">
    <source>
        <dbReference type="Pfam" id="PF13382"/>
    </source>
</evidence>
<dbReference type="InterPro" id="IPR006680">
    <property type="entry name" value="Amidohydro-rel"/>
</dbReference>
<dbReference type="RefSeq" id="WP_069858113.1">
    <property type="nucleotide sequence ID" value="NZ_BDFE01000015.1"/>
</dbReference>
<dbReference type="HAMAP" id="MF_01518">
    <property type="entry name" value="Adenine_deamin"/>
    <property type="match status" value="1"/>
</dbReference>
<dbReference type="InterPro" id="IPR006679">
    <property type="entry name" value="Adenine_deam"/>
</dbReference>
<gene>
    <name evidence="6" type="primary">ade</name>
    <name evidence="9" type="ORF">DPF_1230</name>
</gene>
<dbReference type="EC" id="3.5.4.2" evidence="2 6"/>
<evidence type="ECO:0000256" key="6">
    <source>
        <dbReference type="HAMAP-Rule" id="MF_01518"/>
    </source>
</evidence>
<evidence type="ECO:0000313" key="10">
    <source>
        <dbReference type="Proteomes" id="UP000095200"/>
    </source>
</evidence>
<name>A0A194AH31_9BACT</name>
<evidence type="ECO:0000256" key="5">
    <source>
        <dbReference type="ARBA" id="ARBA00047720"/>
    </source>
</evidence>